<evidence type="ECO:0000259" key="7">
    <source>
        <dbReference type="Pfam" id="PF23121"/>
    </source>
</evidence>
<dbReference type="InterPro" id="IPR049914">
    <property type="entry name" value="PHD1-3/5-6"/>
</dbReference>
<dbReference type="PANTHER" id="PTHR33304:SF36">
    <property type="entry name" value="GB|AAF26970.1-RELATED"/>
    <property type="match status" value="1"/>
</dbReference>
<dbReference type="GO" id="GO:0034244">
    <property type="term" value="P:negative regulation of transcription elongation by RNA polymerase II"/>
    <property type="evidence" value="ECO:0007669"/>
    <property type="project" value="InterPro"/>
</dbReference>
<keyword evidence="1" id="KW-0479">Metal-binding</keyword>
<evidence type="ECO:0000313" key="9">
    <source>
        <dbReference type="Proteomes" id="UP000636709"/>
    </source>
</evidence>
<feature type="compositionally biased region" description="Polar residues" evidence="6">
    <location>
        <begin position="139"/>
        <end position="167"/>
    </location>
</feature>
<dbReference type="OrthoDB" id="1932206at2759"/>
<dbReference type="SUPFAM" id="SSF57903">
    <property type="entry name" value="FYVE/PHD zinc finger"/>
    <property type="match status" value="1"/>
</dbReference>
<reference evidence="8" key="1">
    <citation type="submission" date="2020-07" db="EMBL/GenBank/DDBJ databases">
        <title>Genome sequence and genetic diversity analysis of an under-domesticated orphan crop, white fonio (Digitaria exilis).</title>
        <authorList>
            <person name="Bennetzen J.L."/>
            <person name="Chen S."/>
            <person name="Ma X."/>
            <person name="Wang X."/>
            <person name="Yssel A.E.J."/>
            <person name="Chaluvadi S.R."/>
            <person name="Johnson M."/>
            <person name="Gangashetty P."/>
            <person name="Hamidou F."/>
            <person name="Sanogo M.D."/>
            <person name="Zwaenepoel A."/>
            <person name="Wallace J."/>
            <person name="Van De Peer Y."/>
            <person name="Van Deynze A."/>
        </authorList>
    </citation>
    <scope>NUCLEOTIDE SEQUENCE</scope>
    <source>
        <tissue evidence="8">Leaves</tissue>
    </source>
</reference>
<dbReference type="PANTHER" id="PTHR33304">
    <property type="match status" value="1"/>
</dbReference>
<dbReference type="InterPro" id="IPR011011">
    <property type="entry name" value="Znf_FYVE_PHD"/>
</dbReference>
<evidence type="ECO:0000256" key="6">
    <source>
        <dbReference type="SAM" id="MobiDB-lite"/>
    </source>
</evidence>
<dbReference type="AlphaFoldDB" id="A0A835BUL1"/>
<keyword evidence="4" id="KW-0805">Transcription regulation</keyword>
<comment type="caution">
    <text evidence="8">The sequence shown here is derived from an EMBL/GenBank/DDBJ whole genome shotgun (WGS) entry which is preliminary data.</text>
</comment>
<dbReference type="InterPro" id="IPR013083">
    <property type="entry name" value="Znf_RING/FYVE/PHD"/>
</dbReference>
<keyword evidence="2" id="KW-0863">Zinc-finger</keyword>
<feature type="region of interest" description="Disordered" evidence="6">
    <location>
        <begin position="136"/>
        <end position="218"/>
    </location>
</feature>
<organism evidence="8 9">
    <name type="scientific">Digitaria exilis</name>
    <dbReference type="NCBI Taxonomy" id="1010633"/>
    <lineage>
        <taxon>Eukaryota</taxon>
        <taxon>Viridiplantae</taxon>
        <taxon>Streptophyta</taxon>
        <taxon>Embryophyta</taxon>
        <taxon>Tracheophyta</taxon>
        <taxon>Spermatophyta</taxon>
        <taxon>Magnoliopsida</taxon>
        <taxon>Liliopsida</taxon>
        <taxon>Poales</taxon>
        <taxon>Poaceae</taxon>
        <taxon>PACMAD clade</taxon>
        <taxon>Panicoideae</taxon>
        <taxon>Panicodae</taxon>
        <taxon>Paniceae</taxon>
        <taxon>Anthephorinae</taxon>
        <taxon>Digitaria</taxon>
    </lineage>
</organism>
<dbReference type="Proteomes" id="UP000636709">
    <property type="component" value="Unassembled WGS sequence"/>
</dbReference>
<dbReference type="GO" id="GO:0140566">
    <property type="term" value="F:histone reader activity"/>
    <property type="evidence" value="ECO:0007669"/>
    <property type="project" value="InterPro"/>
</dbReference>
<sequence>MQDTVVCEICGSGSLPHLIANCARCNASQHRYCMRVLTYVIPNEWYCAGCQEYADGCSKPSQGGQTELEKLWHGCDKIKERETARLHLSHSTVAHQIYPRSSNKFGNAKVKFISSEEVASLSRERPLYVRPTIVVQPSKAHSSSPPNRQHTSNFKCMSPSSSESQVQARKRCAAASRDQIKIGERSYFTTQQRQTHPASPPSVKQPSNMSLSPSRSDMQVPALKRCAAASRDQAKIEGMPDFGMRQGRVRPATPPHVKRLSSTECDTGSKSETKSLNQNRDVLLCIDSSLDYTRRPPPQICWMGCFHVFNAGANINLGEFKAQFPSKVSSRVYDIAKMIPIDLQLELLPRMNDWPKSFETSGPVYEDIGLFFFSDEPDGHRKVHSYLLEACCNYVLRAHIDGIRLLIYSSEVLPPDSQWIDGESYLWGLFVRSKGKSNPQQIGSTTS</sequence>
<dbReference type="Pfam" id="PF23121">
    <property type="entry name" value="SPOC_AIPP2"/>
    <property type="match status" value="1"/>
</dbReference>
<dbReference type="EMBL" id="JACEFO010001862">
    <property type="protein sequence ID" value="KAF8698785.1"/>
    <property type="molecule type" value="Genomic_DNA"/>
</dbReference>
<name>A0A835BUL1_9POAL</name>
<keyword evidence="9" id="KW-1185">Reference proteome</keyword>
<protein>
    <recommendedName>
        <fullName evidence="7">AIPP2-like SPOC-like domain-containing protein</fullName>
    </recommendedName>
</protein>
<keyword evidence="5" id="KW-0804">Transcription</keyword>
<accession>A0A835BUL1</accession>
<dbReference type="Gene3D" id="3.30.40.10">
    <property type="entry name" value="Zinc/RING finger domain, C3HC4 (zinc finger)"/>
    <property type="match status" value="1"/>
</dbReference>
<evidence type="ECO:0000313" key="8">
    <source>
        <dbReference type="EMBL" id="KAF8698785.1"/>
    </source>
</evidence>
<keyword evidence="3" id="KW-0862">Zinc</keyword>
<gene>
    <name evidence="8" type="ORF">HU200_035043</name>
</gene>
<evidence type="ECO:0000256" key="3">
    <source>
        <dbReference type="ARBA" id="ARBA00022833"/>
    </source>
</evidence>
<dbReference type="InterPro" id="IPR056280">
    <property type="entry name" value="AIPP2-like_SPOC"/>
</dbReference>
<feature type="region of interest" description="Disordered" evidence="6">
    <location>
        <begin position="242"/>
        <end position="273"/>
    </location>
</feature>
<evidence type="ECO:0000256" key="1">
    <source>
        <dbReference type="ARBA" id="ARBA00022723"/>
    </source>
</evidence>
<feature type="compositionally biased region" description="Polar residues" evidence="6">
    <location>
        <begin position="187"/>
        <end position="217"/>
    </location>
</feature>
<dbReference type="GO" id="GO:0008270">
    <property type="term" value="F:zinc ion binding"/>
    <property type="evidence" value="ECO:0007669"/>
    <property type="project" value="UniProtKB-KW"/>
</dbReference>
<feature type="domain" description="AIPP2-like SPOC-like" evidence="7">
    <location>
        <begin position="302"/>
        <end position="430"/>
    </location>
</feature>
<evidence type="ECO:0000256" key="5">
    <source>
        <dbReference type="ARBA" id="ARBA00023163"/>
    </source>
</evidence>
<evidence type="ECO:0000256" key="2">
    <source>
        <dbReference type="ARBA" id="ARBA00022771"/>
    </source>
</evidence>
<proteinExistence type="predicted"/>
<evidence type="ECO:0000256" key="4">
    <source>
        <dbReference type="ARBA" id="ARBA00023015"/>
    </source>
</evidence>